<evidence type="ECO:0000313" key="2">
    <source>
        <dbReference type="Proteomes" id="UP000290172"/>
    </source>
</evidence>
<dbReference type="AlphaFoldDB" id="A0A4Q0YFL0"/>
<reference evidence="1 2" key="1">
    <citation type="submission" date="2017-10" db="EMBL/GenBank/DDBJ databases">
        <title>Genomics of the genus Arcobacter.</title>
        <authorList>
            <person name="Perez-Cataluna A."/>
            <person name="Figueras M.J."/>
        </authorList>
    </citation>
    <scope>NUCLEOTIDE SEQUENCE [LARGE SCALE GENOMIC DNA]</scope>
    <source>
        <strain evidence="1 2">CECT 8993</strain>
    </source>
</reference>
<accession>A0A4Q0YFL0</accession>
<organism evidence="1 2">
    <name type="scientific">Halarcobacter ebronensis</name>
    <dbReference type="NCBI Taxonomy" id="1462615"/>
    <lineage>
        <taxon>Bacteria</taxon>
        <taxon>Pseudomonadati</taxon>
        <taxon>Campylobacterota</taxon>
        <taxon>Epsilonproteobacteria</taxon>
        <taxon>Campylobacterales</taxon>
        <taxon>Arcobacteraceae</taxon>
        <taxon>Halarcobacter</taxon>
    </lineage>
</organism>
<sequence length="115" mass="13448">MKISYHRRRKMKIRRIAIRELLLKGISDPKELADELKVTVATIKRDLKVMETMDEEDFSFQKKATSKEILDKKDEILRMLDDENYYTPNGDINITKITKKLNTSRATVMSVLNGD</sequence>
<proteinExistence type="predicted"/>
<gene>
    <name evidence="1" type="ORF">CRV08_04815</name>
</gene>
<dbReference type="Proteomes" id="UP000290172">
    <property type="component" value="Unassembled WGS sequence"/>
</dbReference>
<evidence type="ECO:0000313" key="1">
    <source>
        <dbReference type="EMBL" id="RXJ69332.1"/>
    </source>
</evidence>
<comment type="caution">
    <text evidence="1">The sequence shown here is derived from an EMBL/GenBank/DDBJ whole genome shotgun (WGS) entry which is preliminary data.</text>
</comment>
<dbReference type="EMBL" id="PDKJ01000003">
    <property type="protein sequence ID" value="RXJ69332.1"/>
    <property type="molecule type" value="Genomic_DNA"/>
</dbReference>
<name>A0A4Q0YFL0_9BACT</name>
<dbReference type="RefSeq" id="WP_128979621.1">
    <property type="nucleotide sequence ID" value="NZ_PDKJ01000003.1"/>
</dbReference>
<evidence type="ECO:0008006" key="3">
    <source>
        <dbReference type="Google" id="ProtNLM"/>
    </source>
</evidence>
<protein>
    <recommendedName>
        <fullName evidence="3">Helix-turn-helix type 11 domain-containing protein</fullName>
    </recommendedName>
</protein>